<feature type="transmembrane region" description="Helical" evidence="7">
    <location>
        <begin position="6"/>
        <end position="25"/>
    </location>
</feature>
<dbReference type="PRINTS" id="PR01837">
    <property type="entry name" value="MGTCSAPBPROT"/>
</dbReference>
<dbReference type="AlphaFoldDB" id="A0A255IPP8"/>
<evidence type="ECO:0000256" key="3">
    <source>
        <dbReference type="ARBA" id="ARBA00022475"/>
    </source>
</evidence>
<comment type="subcellular location">
    <subcellularLocation>
        <location evidence="1">Cell membrane</location>
        <topology evidence="1">Multi-pass membrane protein</topology>
    </subcellularLocation>
</comment>
<accession>A0A255IPP8</accession>
<name>A0A255IPP8_9FIRM</name>
<proteinExistence type="inferred from homology"/>
<organism evidence="9 12">
    <name type="scientific">Lachnotalea glycerini</name>
    <dbReference type="NCBI Taxonomy" id="1763509"/>
    <lineage>
        <taxon>Bacteria</taxon>
        <taxon>Bacillati</taxon>
        <taxon>Bacillota</taxon>
        <taxon>Clostridia</taxon>
        <taxon>Lachnospirales</taxon>
        <taxon>Lachnospiraceae</taxon>
        <taxon>Lachnotalea</taxon>
    </lineage>
</organism>
<evidence type="ECO:0000256" key="1">
    <source>
        <dbReference type="ARBA" id="ARBA00004651"/>
    </source>
</evidence>
<dbReference type="PANTHER" id="PTHR33778">
    <property type="entry name" value="PROTEIN MGTC"/>
    <property type="match status" value="1"/>
</dbReference>
<evidence type="ECO:0000313" key="11">
    <source>
        <dbReference type="Proteomes" id="UP000216411"/>
    </source>
</evidence>
<evidence type="ECO:0000256" key="2">
    <source>
        <dbReference type="ARBA" id="ARBA00009298"/>
    </source>
</evidence>
<dbReference type="Proteomes" id="UP000216411">
    <property type="component" value="Unassembled WGS sequence"/>
</dbReference>
<evidence type="ECO:0000256" key="7">
    <source>
        <dbReference type="SAM" id="Phobius"/>
    </source>
</evidence>
<keyword evidence="11" id="KW-1185">Reference proteome</keyword>
<evidence type="ECO:0000259" key="8">
    <source>
        <dbReference type="Pfam" id="PF02308"/>
    </source>
</evidence>
<keyword evidence="6 7" id="KW-0472">Membrane</keyword>
<evidence type="ECO:0000313" key="10">
    <source>
        <dbReference type="EMBL" id="RDY32099.1"/>
    </source>
</evidence>
<dbReference type="GO" id="GO:0005886">
    <property type="term" value="C:plasma membrane"/>
    <property type="evidence" value="ECO:0007669"/>
    <property type="project" value="UniProtKB-SubCell"/>
</dbReference>
<reference evidence="9 12" key="2">
    <citation type="submission" date="2018-05" db="EMBL/GenBank/DDBJ databases">
        <title>Genomic Encyclopedia of Type Strains, Phase IV (KMG-IV): sequencing the most valuable type-strain genomes for metagenomic binning, comparative biology and taxonomic classification.</title>
        <authorList>
            <person name="Goeker M."/>
        </authorList>
    </citation>
    <scope>NUCLEOTIDE SEQUENCE [LARGE SCALE GENOMIC DNA]</scope>
    <source>
        <strain evidence="9 12">DSM 28816</strain>
    </source>
</reference>
<dbReference type="OrthoDB" id="9811198at2"/>
<dbReference type="Proteomes" id="UP000247523">
    <property type="component" value="Unassembled WGS sequence"/>
</dbReference>
<dbReference type="InterPro" id="IPR049177">
    <property type="entry name" value="MgtC_SapB_SrpB_YhiD_N"/>
</dbReference>
<reference evidence="10 11" key="1">
    <citation type="journal article" date="2017" name="Genome Announc.">
        <title>Draft Genome Sequence of a Sporulating and Motile Strain of Lachnotalea glycerini Isolated from Water in Quebec City, Canada.</title>
        <authorList>
            <person name="Maheux A.F."/>
            <person name="Boudreau D.K."/>
            <person name="Berube E."/>
            <person name="Boissinot M."/>
            <person name="Raymond F."/>
            <person name="Brodeur S."/>
            <person name="Corbeil J."/>
            <person name="Isabel S."/>
            <person name="Omar R.F."/>
            <person name="Bergeron M.G."/>
        </authorList>
    </citation>
    <scope>NUCLEOTIDE SEQUENCE [LARGE SCALE GENOMIC DNA]</scope>
    <source>
        <strain evidence="10 11">CCRI-19302</strain>
    </source>
</reference>
<keyword evidence="4 7" id="KW-0812">Transmembrane</keyword>
<evidence type="ECO:0000313" key="12">
    <source>
        <dbReference type="Proteomes" id="UP000247523"/>
    </source>
</evidence>
<protein>
    <submittedName>
        <fullName evidence="10">MgtC/SapB family protein</fullName>
    </submittedName>
    <submittedName>
        <fullName evidence="9">Putative Mg2+ transporter-C (MgtC) family protein</fullName>
    </submittedName>
</protein>
<feature type="transmembrane region" description="Helical" evidence="7">
    <location>
        <begin position="69"/>
        <end position="88"/>
    </location>
</feature>
<dbReference type="EMBL" id="NOKA02000006">
    <property type="protein sequence ID" value="RDY32099.1"/>
    <property type="molecule type" value="Genomic_DNA"/>
</dbReference>
<evidence type="ECO:0000256" key="5">
    <source>
        <dbReference type="ARBA" id="ARBA00022989"/>
    </source>
</evidence>
<dbReference type="RefSeq" id="WP_094376124.1">
    <property type="nucleotide sequence ID" value="NZ_NOKA02000006.1"/>
</dbReference>
<keyword evidence="3" id="KW-1003">Cell membrane</keyword>
<keyword evidence="5 7" id="KW-1133">Transmembrane helix</keyword>
<dbReference type="InterPro" id="IPR003416">
    <property type="entry name" value="MgtC/SapB/SrpB/YhiD_fam"/>
</dbReference>
<feature type="domain" description="MgtC/SapB/SrpB/YhiD N-terminal" evidence="8">
    <location>
        <begin position="15"/>
        <end position="138"/>
    </location>
</feature>
<dbReference type="Pfam" id="PF02308">
    <property type="entry name" value="MgtC"/>
    <property type="match status" value="1"/>
</dbReference>
<comment type="similarity">
    <text evidence="2">Belongs to the MgtC/SapB family.</text>
</comment>
<dbReference type="EMBL" id="QICS01000009">
    <property type="protein sequence ID" value="PXV87731.1"/>
    <property type="molecule type" value="Genomic_DNA"/>
</dbReference>
<evidence type="ECO:0000256" key="6">
    <source>
        <dbReference type="ARBA" id="ARBA00023136"/>
    </source>
</evidence>
<dbReference type="PANTHER" id="PTHR33778:SF1">
    <property type="entry name" value="MAGNESIUM TRANSPORTER YHID-RELATED"/>
    <property type="match status" value="1"/>
</dbReference>
<evidence type="ECO:0000256" key="4">
    <source>
        <dbReference type="ARBA" id="ARBA00022692"/>
    </source>
</evidence>
<reference evidence="10" key="3">
    <citation type="submission" date="2018-07" db="EMBL/GenBank/DDBJ databases">
        <authorList>
            <person name="Quirk P.G."/>
            <person name="Krulwich T.A."/>
        </authorList>
    </citation>
    <scope>NUCLEOTIDE SEQUENCE</scope>
    <source>
        <strain evidence="10">CCRI-19302</strain>
    </source>
</reference>
<sequence>MLQEINIVSVCIRVLLSVLIGGFLGMERGRKNRPAGFRTYILVCLGSTLVMMTNQYVYQKYHISDPVRMGAQVVSGIGFLGAGSIIVTGRHQIRGITTAAGLWSAACCGLAIGIGFYEGAIVGGIAILIVMAAMESVDDMIRSRSTVMELYLEFNSKKPFSVFIEYARDNKLEIKEMEISKSKLAKNMDLCAVITINSQIRRNRESILEIISSFPGINYIEEL</sequence>
<comment type="caution">
    <text evidence="9">The sequence shown here is derived from an EMBL/GenBank/DDBJ whole genome shotgun (WGS) entry which is preliminary data.</text>
</comment>
<gene>
    <name evidence="9" type="ORF">C8E03_10921</name>
    <name evidence="10" type="ORF">CG710_006420</name>
</gene>
<feature type="transmembrane region" description="Helical" evidence="7">
    <location>
        <begin position="37"/>
        <end position="57"/>
    </location>
</feature>
<evidence type="ECO:0000313" key="9">
    <source>
        <dbReference type="EMBL" id="PXV87731.1"/>
    </source>
</evidence>